<evidence type="ECO:0000256" key="8">
    <source>
        <dbReference type="ARBA" id="ARBA00042462"/>
    </source>
</evidence>
<evidence type="ECO:0000313" key="11">
    <source>
        <dbReference type="Proteomes" id="UP000289886"/>
    </source>
</evidence>
<comment type="function">
    <text evidence="1">Troponin I is the inhibitory subunit of troponin, the thin filament regulatory complex which confers calcium-sensitivity to striated muscle actomyosin ATPase activity.</text>
</comment>
<accession>A0A444U9D0</accession>
<evidence type="ECO:0000256" key="5">
    <source>
        <dbReference type="ARBA" id="ARBA00023203"/>
    </source>
</evidence>
<dbReference type="Gene3D" id="1.20.5.350">
    <property type="match status" value="2"/>
</dbReference>
<evidence type="ECO:0000256" key="7">
    <source>
        <dbReference type="ARBA" id="ARBA00039349"/>
    </source>
</evidence>
<dbReference type="Gene3D" id="6.10.250.180">
    <property type="match status" value="1"/>
</dbReference>
<evidence type="ECO:0000256" key="6">
    <source>
        <dbReference type="ARBA" id="ARBA00038767"/>
    </source>
</evidence>
<proteinExistence type="inferred from homology"/>
<keyword evidence="11" id="KW-1185">Reference proteome</keyword>
<dbReference type="GO" id="GO:0003009">
    <property type="term" value="P:skeletal muscle contraction"/>
    <property type="evidence" value="ECO:0007669"/>
    <property type="project" value="TreeGrafter"/>
</dbReference>
<comment type="caution">
    <text evidence="10">The sequence shown here is derived from an EMBL/GenBank/DDBJ whole genome shotgun (WGS) entry which is preliminary data.</text>
</comment>
<dbReference type="InterPro" id="IPR038077">
    <property type="entry name" value="Troponin_sf"/>
</dbReference>
<protein>
    <recommendedName>
        <fullName evidence="7">Troponin I, fast skeletal muscle</fullName>
    </recommendedName>
    <alternativeName>
        <fullName evidence="8">Troponin I, fast-twitch isoform</fullName>
    </alternativeName>
</protein>
<evidence type="ECO:0000256" key="3">
    <source>
        <dbReference type="ARBA" id="ARBA00022990"/>
    </source>
</evidence>
<dbReference type="Proteomes" id="UP000289886">
    <property type="component" value="Unassembled WGS sequence"/>
</dbReference>
<dbReference type="Pfam" id="PF00992">
    <property type="entry name" value="Troponin"/>
    <property type="match status" value="2"/>
</dbReference>
<gene>
    <name evidence="10" type="ORF">EOD39_6696</name>
</gene>
<dbReference type="FunFam" id="1.20.5.350:FF:000002">
    <property type="entry name" value="troponin I, fast skeletal muscle"/>
    <property type="match status" value="2"/>
</dbReference>
<evidence type="ECO:0000256" key="4">
    <source>
        <dbReference type="ARBA" id="ARBA00023179"/>
    </source>
</evidence>
<name>A0A444U9D0_ACIRT</name>
<comment type="subunit">
    <text evidence="6">Binds to actin and tropomyosin.</text>
</comment>
<evidence type="ECO:0000313" key="10">
    <source>
        <dbReference type="EMBL" id="RXM31773.1"/>
    </source>
</evidence>
<dbReference type="EMBL" id="SCEB01215015">
    <property type="protein sequence ID" value="RXM31773.1"/>
    <property type="molecule type" value="Genomic_DNA"/>
</dbReference>
<sequence>MSSSRKQNLKSLMLQIAKQELQKEEEERVAEKENYMAEHCPELSLGSSIQELQDLCKQLNGKIDSIDEERYDLEAKVKKNNKDIDDLKQKVFDLKGKFKKPVLRKVRMSADAMLQALLGSKHKVSMDLRANLKQVKKEEKESLMLQIAKAEIEKEESERAAEKLSYLNEKCPPLSLGSGLKELQDLCKELHGKIDVVDEERYDLESKAKKSTKEIEDLKQKVFDLKGKFKKPVLRKVRMSADAMLQALLGSKHKVSMDLRANLKQVKKEEKEKDICEVGDWRKNIEDKAGMEGRKKMFESEA</sequence>
<dbReference type="GO" id="GO:0060048">
    <property type="term" value="P:cardiac muscle contraction"/>
    <property type="evidence" value="ECO:0007669"/>
    <property type="project" value="TreeGrafter"/>
</dbReference>
<dbReference type="GO" id="GO:0005861">
    <property type="term" value="C:troponin complex"/>
    <property type="evidence" value="ECO:0007669"/>
    <property type="project" value="InterPro"/>
</dbReference>
<dbReference type="GO" id="GO:0003779">
    <property type="term" value="F:actin binding"/>
    <property type="evidence" value="ECO:0007669"/>
    <property type="project" value="UniProtKB-KW"/>
</dbReference>
<dbReference type="SUPFAM" id="SSF90250">
    <property type="entry name" value="Troponin coil-coiled subunits"/>
    <property type="match status" value="2"/>
</dbReference>
<comment type="similarity">
    <text evidence="2">Belongs to the troponin I family.</text>
</comment>
<keyword evidence="4" id="KW-0514">Muscle protein</keyword>
<evidence type="ECO:0000256" key="9">
    <source>
        <dbReference type="SAM" id="Coils"/>
    </source>
</evidence>
<organism evidence="10 11">
    <name type="scientific">Acipenser ruthenus</name>
    <name type="common">Sterlet sturgeon</name>
    <dbReference type="NCBI Taxonomy" id="7906"/>
    <lineage>
        <taxon>Eukaryota</taxon>
        <taxon>Metazoa</taxon>
        <taxon>Chordata</taxon>
        <taxon>Craniata</taxon>
        <taxon>Vertebrata</taxon>
        <taxon>Euteleostomi</taxon>
        <taxon>Actinopterygii</taxon>
        <taxon>Chondrostei</taxon>
        <taxon>Acipenseriformes</taxon>
        <taxon>Acipenseridae</taxon>
        <taxon>Acipenser</taxon>
    </lineage>
</organism>
<keyword evidence="9" id="KW-0175">Coiled coil</keyword>
<feature type="coiled-coil region" evidence="9">
    <location>
        <begin position="9"/>
        <end position="90"/>
    </location>
</feature>
<keyword evidence="3" id="KW-0007">Acetylation</keyword>
<dbReference type="InterPro" id="IPR050875">
    <property type="entry name" value="Troponin_I"/>
</dbReference>
<dbReference type="PANTHER" id="PTHR13738">
    <property type="entry name" value="TROPONIN I"/>
    <property type="match status" value="1"/>
</dbReference>
<dbReference type="AlphaFoldDB" id="A0A444U9D0"/>
<reference evidence="10 11" key="1">
    <citation type="submission" date="2019-01" db="EMBL/GenBank/DDBJ databases">
        <title>Draft Genome and Complete Hox-Cluster Characterization of the Sterlet Sturgeon (Acipenser ruthenus).</title>
        <authorList>
            <person name="Wei Q."/>
        </authorList>
    </citation>
    <scope>NUCLEOTIDE SEQUENCE [LARGE SCALE GENOMIC DNA]</scope>
    <source>
        <strain evidence="10">WHYD16114868_AA</strain>
        <tissue evidence="10">Blood</tissue>
    </source>
</reference>
<evidence type="ECO:0000256" key="2">
    <source>
        <dbReference type="ARBA" id="ARBA00009930"/>
    </source>
</evidence>
<dbReference type="InterPro" id="IPR001978">
    <property type="entry name" value="Troponin"/>
</dbReference>
<evidence type="ECO:0000256" key="1">
    <source>
        <dbReference type="ARBA" id="ARBA00001988"/>
    </source>
</evidence>
<keyword evidence="5" id="KW-0009">Actin-binding</keyword>
<dbReference type="PANTHER" id="PTHR13738:SF15">
    <property type="entry name" value="TROPONIN I, FAST SKELETAL MUSCLE"/>
    <property type="match status" value="1"/>
</dbReference>
<feature type="coiled-coil region" evidence="9">
    <location>
        <begin position="133"/>
        <end position="228"/>
    </location>
</feature>